<evidence type="ECO:0000313" key="5">
    <source>
        <dbReference type="Proteomes" id="UP000014634"/>
    </source>
</evidence>
<accession>A0AA87NV71</accession>
<evidence type="ECO:0000313" key="4">
    <source>
        <dbReference type="EMBL" id="EPF29431.1"/>
    </source>
</evidence>
<name>A0AA87NV71_TREMD</name>
<reference evidence="4 5" key="1">
    <citation type="submission" date="2013-04" db="EMBL/GenBank/DDBJ databases">
        <title>The Genome Sequence of Treponema medium ATCC 700293.</title>
        <authorList>
            <consortium name="The Broad Institute Genomics Platform"/>
            <person name="Earl A."/>
            <person name="Ward D."/>
            <person name="Feldgarden M."/>
            <person name="Gevers D."/>
            <person name="Leonetti C."/>
            <person name="Blanton J.M."/>
            <person name="Dewhirst F.E."/>
            <person name="Izard J."/>
            <person name="Walker B."/>
            <person name="Young S."/>
            <person name="Zeng Q."/>
            <person name="Gargeya S."/>
            <person name="Fitzgerald M."/>
            <person name="Haas B."/>
            <person name="Abouelleil A."/>
            <person name="Allen A.W."/>
            <person name="Alvarado L."/>
            <person name="Arachchi H.M."/>
            <person name="Berlin A.M."/>
            <person name="Chapman S.B."/>
            <person name="Gainer-Dewar J."/>
            <person name="Goldberg J."/>
            <person name="Griggs A."/>
            <person name="Gujja S."/>
            <person name="Hansen M."/>
            <person name="Howarth C."/>
            <person name="Imamovic A."/>
            <person name="Ireland A."/>
            <person name="Larimer J."/>
            <person name="McCowan C."/>
            <person name="Murphy C."/>
            <person name="Pearson M."/>
            <person name="Poon T.W."/>
            <person name="Priest M."/>
            <person name="Roberts A."/>
            <person name="Saif S."/>
            <person name="Shea T."/>
            <person name="Sisk P."/>
            <person name="Sykes S."/>
            <person name="Wortman J."/>
            <person name="Nusbaum C."/>
            <person name="Birren B."/>
        </authorList>
    </citation>
    <scope>NUCLEOTIDE SEQUENCE [LARGE SCALE GENOMIC DNA]</scope>
    <source>
        <strain evidence="4 5">ATCC 700293</strain>
    </source>
</reference>
<feature type="active site" description="Proton donor" evidence="3">
    <location>
        <position position="86"/>
    </location>
</feature>
<comment type="similarity">
    <text evidence="2">Belongs to the RelE toxin family. YafQ subfamily.</text>
</comment>
<dbReference type="PANTHER" id="PTHR40588">
    <property type="entry name" value="MRNA INTERFERASE TOXIN YAFQ"/>
    <property type="match status" value="1"/>
</dbReference>
<protein>
    <submittedName>
        <fullName evidence="4">YafQ family addiction module toxin component</fullName>
    </submittedName>
</protein>
<dbReference type="PANTHER" id="PTHR40588:SF1">
    <property type="entry name" value="MRNA INTERFERASE TOXIN YAFQ"/>
    <property type="match status" value="1"/>
</dbReference>
<dbReference type="EMBL" id="ATFE01000004">
    <property type="protein sequence ID" value="EPF29431.1"/>
    <property type="molecule type" value="Genomic_DNA"/>
</dbReference>
<dbReference type="FunFam" id="3.30.2310.20:FF:000003">
    <property type="entry name" value="Type II toxin-antitoxin system YafQ family toxin"/>
    <property type="match status" value="1"/>
</dbReference>
<dbReference type="GO" id="GO:0006415">
    <property type="term" value="P:translational termination"/>
    <property type="evidence" value="ECO:0007669"/>
    <property type="project" value="TreeGrafter"/>
</dbReference>
<organism evidence="4 5">
    <name type="scientific">Treponema medium ATCC 700293</name>
    <dbReference type="NCBI Taxonomy" id="1125700"/>
    <lineage>
        <taxon>Bacteria</taxon>
        <taxon>Pseudomonadati</taxon>
        <taxon>Spirochaetota</taxon>
        <taxon>Spirochaetia</taxon>
        <taxon>Spirochaetales</taxon>
        <taxon>Treponemataceae</taxon>
        <taxon>Treponema</taxon>
    </lineage>
</organism>
<dbReference type="GO" id="GO:0006402">
    <property type="term" value="P:mRNA catabolic process"/>
    <property type="evidence" value="ECO:0007669"/>
    <property type="project" value="TreeGrafter"/>
</dbReference>
<dbReference type="InterPro" id="IPR035093">
    <property type="entry name" value="RelE/ParE_toxin_dom_sf"/>
</dbReference>
<dbReference type="InterPro" id="IPR004386">
    <property type="entry name" value="Toxin_YafQ-like"/>
</dbReference>
<dbReference type="GO" id="GO:0004521">
    <property type="term" value="F:RNA endonuclease activity"/>
    <property type="evidence" value="ECO:0007669"/>
    <property type="project" value="TreeGrafter"/>
</dbReference>
<comment type="caution">
    <text evidence="4">The sequence shown here is derived from an EMBL/GenBank/DDBJ whole genome shotgun (WGS) entry which is preliminary data.</text>
</comment>
<keyword evidence="1" id="KW-1277">Toxin-antitoxin system</keyword>
<dbReference type="Gene3D" id="3.30.2310.20">
    <property type="entry name" value="RelE-like"/>
    <property type="match status" value="1"/>
</dbReference>
<evidence type="ECO:0000256" key="3">
    <source>
        <dbReference type="PIRSR" id="PIRSR006156-1"/>
    </source>
</evidence>
<dbReference type="AlphaFoldDB" id="A0AA87NV71"/>
<evidence type="ECO:0000256" key="1">
    <source>
        <dbReference type="ARBA" id="ARBA00022649"/>
    </source>
</evidence>
<evidence type="ECO:0000256" key="2">
    <source>
        <dbReference type="ARBA" id="ARBA00061366"/>
    </source>
</evidence>
<dbReference type="InterPro" id="IPR007712">
    <property type="entry name" value="RelE/ParE_toxin"/>
</dbReference>
<dbReference type="Proteomes" id="UP000014634">
    <property type="component" value="Unassembled WGS sequence"/>
</dbReference>
<sequence>MLEIVYTTQFKRDYKLAQKRGVDVEELFKVIEMLQNQEPLPPEKKDHILHGNYKGYRECHVRPDLLLIYKIKDKELELVLFRTGTHSDLY</sequence>
<dbReference type="NCBIfam" id="TIGR02385">
    <property type="entry name" value="RelE_StbE"/>
    <property type="match status" value="1"/>
</dbReference>
<dbReference type="Pfam" id="PF15738">
    <property type="entry name" value="YafQ_toxin"/>
    <property type="match status" value="1"/>
</dbReference>
<gene>
    <name evidence="4" type="ORF">HMPREF9195_00717</name>
</gene>
<proteinExistence type="inferred from homology"/>
<dbReference type="NCBIfam" id="TIGR00053">
    <property type="entry name" value="YafQ family addiction module toxin"/>
    <property type="match status" value="1"/>
</dbReference>
<dbReference type="PIRSF" id="PIRSF006156">
    <property type="entry name" value="YafQ"/>
    <property type="match status" value="1"/>
</dbReference>
<dbReference type="RefSeq" id="WP_016522687.1">
    <property type="nucleotide sequence ID" value="NZ_KE332517.1"/>
</dbReference>
<dbReference type="SUPFAM" id="SSF143011">
    <property type="entry name" value="RelE-like"/>
    <property type="match status" value="1"/>
</dbReference>